<dbReference type="NCBIfam" id="NF012211">
    <property type="entry name" value="tand_rpt_95"/>
    <property type="match status" value="5"/>
</dbReference>
<gene>
    <name evidence="3" type="ORF">RT717_00200</name>
</gene>
<dbReference type="PANTHER" id="PTHR14139">
    <property type="entry name" value="CALSYNTENIN"/>
    <property type="match status" value="1"/>
</dbReference>
<reference evidence="3 4" key="1">
    <citation type="journal article" date="2023" name="Microbiol. Resour. Announc.">
        <title>Complete Genome Sequence of Imperialibacter roseus strain P4T.</title>
        <authorList>
            <person name="Tizabi D.R."/>
            <person name="Bachvaroff T."/>
            <person name="Hill R.T."/>
        </authorList>
    </citation>
    <scope>NUCLEOTIDE SEQUENCE [LARGE SCALE GENOMIC DNA]</scope>
    <source>
        <strain evidence="3 4">P4T</strain>
    </source>
</reference>
<sequence length="1778" mass="189369">MFRYKILLTLAFFLECLTAHAQFGQIELHGNDAVFDPNGDGYVSATTAGFDANAGYTPDQFEFAMFGLPKVGDGDVIGDAAGPSCSNTDLTPDSQGYSAYAILKDGNLIFRFRVANNKQNVPGYSVLIDTDGLLGPSDPDYVEGSRNPGFEIDITLIRGPSAVSHGVRVYDIDGGNNNCSAVLSYPIGTYHQRAIGDIVSCNQYSYFYDFYVPFADLTSQFGITTATEIRFIALTNNNATCAMSGNISDIGGVNDEDYASLFDAMTALSENQCPTNLGNLSEGGGGFLEGVTEKPAFDTPIREGDDFITGTAEPTATVTIKLYQDASASTPIDTKTAIADAEGLWSITFDDSLVGGMLLSAVAQLPGTCGSNTNNTDPDNEVVLVEVVVVPNYPPVLTASLTDASFTEGDAALIIDPAMAVSYPPEADYPVGTTVIVDAQITISGNYVSGEDVLQFTNLPEITGVFDGGSGVLTLTSSEKVTLENYAAALRSIKYFNGSQNPSSATRTVQFVIDDGYPGGVSNTVQVNIALVPVNDAPVTGGNNPNTVTYPSGGGTIQANQSVTVSDVDNTTFEKAEIRIINLLDGAFEELQFTDINGIINATSFSGGILTIEGTASITAYQTALREVVYVNTAPVINQVARQLSFRVFDGLAWSNTYSNSYINFDGYNNPPVVLDEDGNSVTELFFEFDEDSPIEICLDIQDPESDLVVINSNTLPVNGLGVVTNHPSNSLCLIYTPNDDVSGTDQFTVNVCDQPTPGVDGQCIDITIHITINPVNDPPVVVEKTVDVNEKETTGISFNVTDLESDPLTFTSATSANATSTITGNFSFDYTPNSGFLGNDEVTVKVSDSGDATLFDEGIITINVLDVPEEPVILGDDGVAGEDLSVTTNKNQYVDFCFTAKDPDAGDIISFASASQLTTDASTVEYLSGFSGSPSANRTFCFRFTPETGFVGQSEWTLTICDDSDPVTPKCGEIKVIVTVNPFNYPPEVLINGSTDLTVEVPEKTTSSICVEVNDPEGDDHYVTSGLSVGSIGTIGLGTAQSLCFDYTPPTDFIGEDEVEVIVCDILDNSVCTTAYITVIVVDVNEPPVPEVNSLPVETLNLTTPEDVPLLLCFDATDPEGDNISVQSVSNTSGGGTLVAAEGEGFCFTFSPAANFSGTSTWDIEICDDASPSLCGTLQAIIEVTPVNDPAVLVTQEFEVNEKMTTQICIEVTDVEGNTNYLTGATSTGAIGTIANGALDDLCFDYTPPEGFIGEDEIEVTICDESDNSVCLVAPVKITVVDVNEPPVELVNGVPADTLFISTPKNIPVDFCFDVVDPEGNNVALQSITNKEGEGSLVANNTGTFCFTFSPVNDFIGRSVWDVVICDDGVPSLCGSLIAIIDVTPENTPPTVVSKTVDVPENVTTPICIEVTDEEGNTHVFTSGTSVSSIGSVNNRVANDLCFDYTPPQDFIGEDIVEVTICDTADASICGTGLITINVIEINNPPVGLVNGAPADTLRVSTLEDIAVNFCFEALDPDGDQISLNRLDNISGGGALTRSGANTFCFDYMPSTDYNGTAYWEIEICDDRNPALCGKLVIEIAIAPVNDVPLANRDTLRVLRNQDFSINILENDIDVEGDDILLSTTPVVEPGNGSLTMFQDGSVSYRSNSTFMGIDSLVYQISDTAEPNNFSQGVAVFIVEDLPFTVYEAVSPNGDGINDYWRIEGIDFYINNQVRIFDRFNNIVFETTSYDNNERVWTGQSNKGLGGDKLADGTYFYVISLGQSGKTYSGFVVLKNN</sequence>
<dbReference type="InterPro" id="IPR040853">
    <property type="entry name" value="RapA2_cadherin-like"/>
</dbReference>
<protein>
    <submittedName>
        <fullName evidence="3">Ig-like domain-containing protein</fullName>
    </submittedName>
</protein>
<dbReference type="InterPro" id="IPR026341">
    <property type="entry name" value="T9SS_type_B"/>
</dbReference>
<evidence type="ECO:0000256" key="1">
    <source>
        <dbReference type="SAM" id="SignalP"/>
    </source>
</evidence>
<accession>A0ABZ0ITM5</accession>
<keyword evidence="4" id="KW-1185">Reference proteome</keyword>
<evidence type="ECO:0000259" key="2">
    <source>
        <dbReference type="Pfam" id="PF17803"/>
    </source>
</evidence>
<dbReference type="Pfam" id="PF17803">
    <property type="entry name" value="Cadherin_4"/>
    <property type="match status" value="1"/>
</dbReference>
<dbReference type="PANTHER" id="PTHR14139:SF2">
    <property type="entry name" value="CALSYNTENIN-1"/>
    <property type="match status" value="1"/>
</dbReference>
<dbReference type="Gene3D" id="2.60.40.2810">
    <property type="match status" value="1"/>
</dbReference>
<dbReference type="Pfam" id="PF17963">
    <property type="entry name" value="Big_9"/>
    <property type="match status" value="4"/>
</dbReference>
<name>A0ABZ0ITM5_9BACT</name>
<dbReference type="EMBL" id="CP136051">
    <property type="protein sequence ID" value="WOK07041.1"/>
    <property type="molecule type" value="Genomic_DNA"/>
</dbReference>
<dbReference type="Pfam" id="PF13585">
    <property type="entry name" value="CHU_C"/>
    <property type="match status" value="1"/>
</dbReference>
<evidence type="ECO:0000313" key="4">
    <source>
        <dbReference type="Proteomes" id="UP001302349"/>
    </source>
</evidence>
<keyword evidence="1" id="KW-0732">Signal</keyword>
<evidence type="ECO:0000313" key="3">
    <source>
        <dbReference type="EMBL" id="WOK07041.1"/>
    </source>
</evidence>
<organism evidence="3 4">
    <name type="scientific">Imperialibacter roseus</name>
    <dbReference type="NCBI Taxonomy" id="1324217"/>
    <lineage>
        <taxon>Bacteria</taxon>
        <taxon>Pseudomonadati</taxon>
        <taxon>Bacteroidota</taxon>
        <taxon>Cytophagia</taxon>
        <taxon>Cytophagales</taxon>
        <taxon>Flammeovirgaceae</taxon>
        <taxon>Imperialibacter</taxon>
    </lineage>
</organism>
<dbReference type="NCBIfam" id="TIGR04131">
    <property type="entry name" value="Bac_Flav_CTERM"/>
    <property type="match status" value="1"/>
</dbReference>
<dbReference type="RefSeq" id="WP_317489730.1">
    <property type="nucleotide sequence ID" value="NZ_CP136051.1"/>
</dbReference>
<feature type="chain" id="PRO_5046330992" evidence="1">
    <location>
        <begin position="22"/>
        <end position="1778"/>
    </location>
</feature>
<feature type="domain" description="RapA2 cadherin-like" evidence="2">
    <location>
        <begin position="1579"/>
        <end position="1646"/>
    </location>
</feature>
<proteinExistence type="predicted"/>
<dbReference type="Proteomes" id="UP001302349">
    <property type="component" value="Chromosome"/>
</dbReference>
<dbReference type="Gene3D" id="2.60.40.3440">
    <property type="match status" value="1"/>
</dbReference>
<feature type="signal peptide" evidence="1">
    <location>
        <begin position="1"/>
        <end position="21"/>
    </location>
</feature>